<protein>
    <recommendedName>
        <fullName evidence="3">F-box/LRR-repeat protein 18 LRR domain-containing protein</fullName>
    </recommendedName>
</protein>
<feature type="region of interest" description="Disordered" evidence="1">
    <location>
        <begin position="226"/>
        <end position="254"/>
    </location>
</feature>
<gene>
    <name evidence="4" type="ORF">R5R35_011822</name>
</gene>
<dbReference type="Proteomes" id="UP001378592">
    <property type="component" value="Unassembled WGS sequence"/>
</dbReference>
<reference evidence="4 5" key="1">
    <citation type="submission" date="2024-03" db="EMBL/GenBank/DDBJ databases">
        <title>The genome assembly and annotation of the cricket Gryllus longicercus Weissman &amp; Gray.</title>
        <authorList>
            <person name="Szrajer S."/>
            <person name="Gray D."/>
            <person name="Ylla G."/>
        </authorList>
    </citation>
    <scope>NUCLEOTIDE SEQUENCE [LARGE SCALE GENOMIC DNA]</scope>
    <source>
        <strain evidence="4">DAG 2021-001</strain>
        <tissue evidence="4">Whole body minus gut</tissue>
    </source>
</reference>
<keyword evidence="5" id="KW-1185">Reference proteome</keyword>
<comment type="caution">
    <text evidence="4">The sequence shown here is derived from an EMBL/GenBank/DDBJ whole genome shotgun (WGS) entry which is preliminary data.</text>
</comment>
<evidence type="ECO:0000256" key="2">
    <source>
        <dbReference type="SAM" id="SignalP"/>
    </source>
</evidence>
<feature type="chain" id="PRO_5042958202" description="F-box/LRR-repeat protein 18 LRR domain-containing protein" evidence="2">
    <location>
        <begin position="21"/>
        <end position="562"/>
    </location>
</feature>
<dbReference type="SUPFAM" id="SSF52047">
    <property type="entry name" value="RNI-like"/>
    <property type="match status" value="1"/>
</dbReference>
<organism evidence="4 5">
    <name type="scientific">Gryllus longicercus</name>
    <dbReference type="NCBI Taxonomy" id="2509291"/>
    <lineage>
        <taxon>Eukaryota</taxon>
        <taxon>Metazoa</taxon>
        <taxon>Ecdysozoa</taxon>
        <taxon>Arthropoda</taxon>
        <taxon>Hexapoda</taxon>
        <taxon>Insecta</taxon>
        <taxon>Pterygota</taxon>
        <taxon>Neoptera</taxon>
        <taxon>Polyneoptera</taxon>
        <taxon>Orthoptera</taxon>
        <taxon>Ensifera</taxon>
        <taxon>Gryllidea</taxon>
        <taxon>Grylloidea</taxon>
        <taxon>Gryllidae</taxon>
        <taxon>Gryllinae</taxon>
        <taxon>Gryllus</taxon>
    </lineage>
</organism>
<evidence type="ECO:0000259" key="3">
    <source>
        <dbReference type="Pfam" id="PF19729"/>
    </source>
</evidence>
<keyword evidence="2" id="KW-0732">Signal</keyword>
<dbReference type="Pfam" id="PF19729">
    <property type="entry name" value="LRR_FBXL18"/>
    <property type="match status" value="1"/>
</dbReference>
<feature type="signal peptide" evidence="2">
    <location>
        <begin position="1"/>
        <end position="20"/>
    </location>
</feature>
<proteinExistence type="predicted"/>
<accession>A0AAN9VXS5</accession>
<dbReference type="GO" id="GO:0031146">
    <property type="term" value="P:SCF-dependent proteasomal ubiquitin-dependent protein catabolic process"/>
    <property type="evidence" value="ECO:0007669"/>
    <property type="project" value="InterPro"/>
</dbReference>
<dbReference type="AlphaFoldDB" id="A0AAN9VXS5"/>
<sequence length="562" mass="64971">MSHFLRLSLCLLLCLKVYLPIGLKHLYVYPEYCNDLRKPIAVKNISLMPHLISLSAPLCVFLQNEKNDCCRSQKWYNSEDAQGKCQENYNRPLNKYIHTKNLSSRKVYLQKVNNQDNLLIQFAEENEFDSLSNDCGINSTASKIQNTLNVHEVILSLRKEDTPRIKNLKVKLLECNDLCYDCILKLTKSFTLIQRKFSKSSFQMLQNNEILTLLLKKTPLLKYRNEELDNDNDSGTDTDSSSENPSSYEDKKSRNYLKNTSWHSGIRNDIQDNFLVSKNYGKFVKNFTEPAEKRNATNLATTYKSNDHRINYKNEDQGLERHHFQTSVIKPQDSSLLAQFALRTPNLKTLEIKDCIRLCNQMTSLEDLGSLRYISYWTKLECLFLASLPAELSSSLIQIGLCCPKLQRLGLHFIGPNSHLGHCIIRDVVDMVTTLTQLKDFRFEDDSMHPFHILLKALSKHSQLQRIAILKHSGEAPSIEVCYSLLETCKNIVFLYINTKKFSEEIITAFQQEVSKRFCSRSLVLWAQIDGQAKIFKENFPKIHYEEMINPAQIKIVPPVEE</sequence>
<name>A0AAN9VXS5_9ORTH</name>
<dbReference type="EMBL" id="JAZDUA010000013">
    <property type="protein sequence ID" value="KAK7873475.1"/>
    <property type="molecule type" value="Genomic_DNA"/>
</dbReference>
<evidence type="ECO:0000313" key="5">
    <source>
        <dbReference type="Proteomes" id="UP001378592"/>
    </source>
</evidence>
<evidence type="ECO:0000313" key="4">
    <source>
        <dbReference type="EMBL" id="KAK7873475.1"/>
    </source>
</evidence>
<evidence type="ECO:0000256" key="1">
    <source>
        <dbReference type="SAM" id="MobiDB-lite"/>
    </source>
</evidence>
<dbReference type="InterPro" id="IPR045627">
    <property type="entry name" value="FBXL18_LRR"/>
</dbReference>
<feature type="domain" description="F-box/LRR-repeat protein 18 LRR" evidence="3">
    <location>
        <begin position="373"/>
        <end position="499"/>
    </location>
</feature>